<name>A0A916RB33_9HYPH</name>
<accession>A0A916RB33</accession>
<dbReference type="EMBL" id="BMKB01000002">
    <property type="protein sequence ID" value="GGA47313.1"/>
    <property type="molecule type" value="Genomic_DNA"/>
</dbReference>
<evidence type="ECO:0000313" key="1">
    <source>
        <dbReference type="EMBL" id="GGA47313.1"/>
    </source>
</evidence>
<comment type="caution">
    <text evidence="1">The sequence shown here is derived from an EMBL/GenBank/DDBJ whole genome shotgun (WGS) entry which is preliminary data.</text>
</comment>
<sequence length="53" mass="6248">MNRRARLYVGSPDFIDANLENRAGRGRRLSWREFFKLRPDRKPANDNAKAEKS</sequence>
<reference evidence="1 2" key="1">
    <citation type="journal article" date="2014" name="Int. J. Syst. Evol. Microbiol.">
        <title>Complete genome sequence of Corynebacterium casei LMG S-19264T (=DSM 44701T), isolated from a smear-ripened cheese.</title>
        <authorList>
            <consortium name="US DOE Joint Genome Institute (JGI-PGF)"/>
            <person name="Walter F."/>
            <person name="Albersmeier A."/>
            <person name="Kalinowski J."/>
            <person name="Ruckert C."/>
        </authorList>
    </citation>
    <scope>NUCLEOTIDE SEQUENCE [LARGE SCALE GENOMIC DNA]</scope>
    <source>
        <strain evidence="1 2">CGMCC 1.15896</strain>
    </source>
</reference>
<dbReference type="AlphaFoldDB" id="A0A916RB33"/>
<keyword evidence="2" id="KW-1185">Reference proteome</keyword>
<dbReference type="Proteomes" id="UP000596977">
    <property type="component" value="Unassembled WGS sequence"/>
</dbReference>
<proteinExistence type="predicted"/>
<organism evidence="1 2">
    <name type="scientific">Pelagibacterium lentulum</name>
    <dbReference type="NCBI Taxonomy" id="2029865"/>
    <lineage>
        <taxon>Bacteria</taxon>
        <taxon>Pseudomonadati</taxon>
        <taxon>Pseudomonadota</taxon>
        <taxon>Alphaproteobacteria</taxon>
        <taxon>Hyphomicrobiales</taxon>
        <taxon>Devosiaceae</taxon>
        <taxon>Pelagibacterium</taxon>
    </lineage>
</organism>
<gene>
    <name evidence="1" type="ORF">GCM10011499_16390</name>
</gene>
<protein>
    <submittedName>
        <fullName evidence="1">Uncharacterized protein</fullName>
    </submittedName>
</protein>
<evidence type="ECO:0000313" key="2">
    <source>
        <dbReference type="Proteomes" id="UP000596977"/>
    </source>
</evidence>